<accession>A0A0B3RMQ9</accession>
<sequence length="125" mass="13993">MFQNLDVFRTAMAMARHAGTQQAYSAQNIANADTPGYRARALPEFRDTLRDSMMGQRATREKHLNGSNGRDVDIRERRDMLDPNGNSVSLEEEMVNAAGAKRQHDRALAIYRSNLSILRASLGRG</sequence>
<reference evidence="2 3" key="1">
    <citation type="submission" date="2014-10" db="EMBL/GenBank/DDBJ databases">
        <title>Genome sequence of Ponticoccus sp. strain UMTAT08 isolated from clonal culture of toxic dinoflagellate Alexandrium tamiyavanichii.</title>
        <authorList>
            <person name="Gan H.Y."/>
            <person name="Muhd D.-D."/>
            <person name="Mohd Noor M.E."/>
            <person name="Yeong Y.S."/>
            <person name="Usup G."/>
        </authorList>
    </citation>
    <scope>NUCLEOTIDE SEQUENCE [LARGE SCALE GENOMIC DNA]</scope>
    <source>
        <strain evidence="2 3">UMTAT08</strain>
    </source>
</reference>
<keyword evidence="2" id="KW-0282">Flagellum</keyword>
<evidence type="ECO:0000256" key="1">
    <source>
        <dbReference type="SAM" id="MobiDB-lite"/>
    </source>
</evidence>
<comment type="caution">
    <text evidence="2">The sequence shown here is derived from an EMBL/GenBank/DDBJ whole genome shotgun (WGS) entry which is preliminary data.</text>
</comment>
<proteinExistence type="predicted"/>
<name>A0A0B3RMQ9_9RHOB</name>
<evidence type="ECO:0000313" key="2">
    <source>
        <dbReference type="EMBL" id="KHQ52475.1"/>
    </source>
</evidence>
<keyword evidence="3" id="KW-1185">Reference proteome</keyword>
<feature type="region of interest" description="Disordered" evidence="1">
    <location>
        <begin position="55"/>
        <end position="86"/>
    </location>
</feature>
<evidence type="ECO:0000313" key="3">
    <source>
        <dbReference type="Proteomes" id="UP000030960"/>
    </source>
</evidence>
<dbReference type="AlphaFoldDB" id="A0A0B3RMQ9"/>
<organism evidence="2 3">
    <name type="scientific">Mameliella alba</name>
    <dbReference type="NCBI Taxonomy" id="561184"/>
    <lineage>
        <taxon>Bacteria</taxon>
        <taxon>Pseudomonadati</taxon>
        <taxon>Pseudomonadota</taxon>
        <taxon>Alphaproteobacteria</taxon>
        <taxon>Rhodobacterales</taxon>
        <taxon>Roseobacteraceae</taxon>
        <taxon>Mameliella</taxon>
    </lineage>
</organism>
<keyword evidence="2" id="KW-0966">Cell projection</keyword>
<dbReference type="NCBIfam" id="NF009270">
    <property type="entry name" value="PRK12627.1"/>
    <property type="match status" value="1"/>
</dbReference>
<dbReference type="EMBL" id="JSUQ01000011">
    <property type="protein sequence ID" value="KHQ52475.1"/>
    <property type="molecule type" value="Genomic_DNA"/>
</dbReference>
<dbReference type="PATRIC" id="fig|1515334.3.peg.2968"/>
<feature type="compositionally biased region" description="Basic and acidic residues" evidence="1">
    <location>
        <begin position="58"/>
        <end position="81"/>
    </location>
</feature>
<keyword evidence="2" id="KW-0969">Cilium</keyword>
<gene>
    <name evidence="2" type="primary">flgB</name>
    <name evidence="2" type="ORF">OA50_02950</name>
</gene>
<dbReference type="RefSeq" id="WP_190285426.1">
    <property type="nucleotide sequence ID" value="NZ_JSUQ01000011.1"/>
</dbReference>
<dbReference type="STRING" id="561184.SAMN05216376_109113"/>
<dbReference type="Proteomes" id="UP000030960">
    <property type="component" value="Unassembled WGS sequence"/>
</dbReference>
<protein>
    <submittedName>
        <fullName evidence="2">Flagellar basal body rod protein FlgB</fullName>
    </submittedName>
</protein>